<reference evidence="2" key="1">
    <citation type="journal article" date="2015" name="Nature">
        <title>Complex archaea that bridge the gap between prokaryotes and eukaryotes.</title>
        <authorList>
            <person name="Spang A."/>
            <person name="Saw J.H."/>
            <person name="Jorgensen S.L."/>
            <person name="Zaremba-Niedzwiedzka K."/>
            <person name="Martijn J."/>
            <person name="Lind A.E."/>
            <person name="van Eijk R."/>
            <person name="Schleper C."/>
            <person name="Guy L."/>
            <person name="Ettema T.J."/>
        </authorList>
    </citation>
    <scope>NUCLEOTIDE SEQUENCE</scope>
</reference>
<gene>
    <name evidence="2" type="ORF">LCGC14_0823430</name>
</gene>
<comment type="caution">
    <text evidence="2">The sequence shown here is derived from an EMBL/GenBank/DDBJ whole genome shotgun (WGS) entry which is preliminary data.</text>
</comment>
<feature type="coiled-coil region" evidence="1">
    <location>
        <begin position="63"/>
        <end position="115"/>
    </location>
</feature>
<proteinExistence type="predicted"/>
<dbReference type="AlphaFoldDB" id="A0A0F9PI14"/>
<name>A0A0F9PI14_9ZZZZ</name>
<sequence length="132" mass="14738">MSSKKTRKPTPAPWRVSDAHGLCIVRDVPDGVLVADLDPDGAAAGWKGRRADAELIVKQRNGWDKLVRERDDLRRQVKRLSGEAVAVLQDRVAELEQAMSEVVNFLMRLDEATDEDCDCTACQETDEPKPTH</sequence>
<evidence type="ECO:0000256" key="1">
    <source>
        <dbReference type="SAM" id="Coils"/>
    </source>
</evidence>
<keyword evidence="1" id="KW-0175">Coiled coil</keyword>
<protein>
    <submittedName>
        <fullName evidence="2">Uncharacterized protein</fullName>
    </submittedName>
</protein>
<evidence type="ECO:0000313" key="2">
    <source>
        <dbReference type="EMBL" id="KKN31470.1"/>
    </source>
</evidence>
<accession>A0A0F9PI14</accession>
<dbReference type="EMBL" id="LAZR01002325">
    <property type="protein sequence ID" value="KKN31470.1"/>
    <property type="molecule type" value="Genomic_DNA"/>
</dbReference>
<organism evidence="2">
    <name type="scientific">marine sediment metagenome</name>
    <dbReference type="NCBI Taxonomy" id="412755"/>
    <lineage>
        <taxon>unclassified sequences</taxon>
        <taxon>metagenomes</taxon>
        <taxon>ecological metagenomes</taxon>
    </lineage>
</organism>